<proteinExistence type="predicted"/>
<dbReference type="InterPro" id="IPR018649">
    <property type="entry name" value="SHOCT"/>
</dbReference>
<dbReference type="AlphaFoldDB" id="A0A5C5GC72"/>
<dbReference type="EMBL" id="VFFF01000002">
    <property type="protein sequence ID" value="TNY31209.1"/>
    <property type="molecule type" value="Genomic_DNA"/>
</dbReference>
<evidence type="ECO:0000313" key="2">
    <source>
        <dbReference type="EMBL" id="TNY31209.1"/>
    </source>
</evidence>
<dbReference type="OrthoDB" id="1778949at2"/>
<reference evidence="2 3" key="1">
    <citation type="submission" date="2019-06" db="EMBL/GenBank/DDBJ databases">
        <title>Genome of new Rhodobacteraceae sp. SM1903.</title>
        <authorList>
            <person name="Ren X."/>
        </authorList>
    </citation>
    <scope>NUCLEOTIDE SEQUENCE [LARGE SCALE GENOMIC DNA]</scope>
    <source>
        <strain evidence="2 3">SM1903</strain>
    </source>
</reference>
<keyword evidence="3" id="KW-1185">Reference proteome</keyword>
<name>A0A5C5GC72_9RHOB</name>
<gene>
    <name evidence="2" type="ORF">FHY64_14350</name>
</gene>
<evidence type="ECO:0000259" key="1">
    <source>
        <dbReference type="Pfam" id="PF09851"/>
    </source>
</evidence>
<protein>
    <submittedName>
        <fullName evidence="2">SHOCT domain-containing protein</fullName>
    </submittedName>
</protein>
<evidence type="ECO:0000313" key="3">
    <source>
        <dbReference type="Proteomes" id="UP000314011"/>
    </source>
</evidence>
<dbReference type="Proteomes" id="UP000314011">
    <property type="component" value="Unassembled WGS sequence"/>
</dbReference>
<dbReference type="Pfam" id="PF09851">
    <property type="entry name" value="SHOCT"/>
    <property type="match status" value="1"/>
</dbReference>
<dbReference type="RefSeq" id="WP_140195999.1">
    <property type="nucleotide sequence ID" value="NZ_CP065915.1"/>
</dbReference>
<feature type="domain" description="SHOCT" evidence="1">
    <location>
        <begin position="223"/>
        <end position="248"/>
    </location>
</feature>
<sequence>MTALTSEGQKLASDAAERHGVSAGAAEAVLTALAQSGGTQAQFNHPELGGMGQWSRGGMLMIGDMFNNGLKAKVDALCSDLSGGMQGVEVTKGGGAGGPWGGWPQELGRAGATGAQNGVRYAVFPETRRLAIDDGGQMAVYDTGEHVIGGVSQQQGSGRTLTFTSQLGTVRVEDLTRVAGVETSPDATSGPDRDTPVEAALADQTPAPAAASAQAGDDPIAMLERLAKLRDAGILSAEEFDAKKAELLSRI</sequence>
<comment type="caution">
    <text evidence="2">The sequence shown here is derived from an EMBL/GenBank/DDBJ whole genome shotgun (WGS) entry which is preliminary data.</text>
</comment>
<accession>A0A5C5GC72</accession>
<organism evidence="2 3">
    <name type="scientific">Pelagovum pacificum</name>
    <dbReference type="NCBI Taxonomy" id="2588711"/>
    <lineage>
        <taxon>Bacteria</taxon>
        <taxon>Pseudomonadati</taxon>
        <taxon>Pseudomonadota</taxon>
        <taxon>Alphaproteobacteria</taxon>
        <taxon>Rhodobacterales</taxon>
        <taxon>Paracoccaceae</taxon>
        <taxon>Pelagovum</taxon>
    </lineage>
</organism>